<dbReference type="GO" id="GO:0016740">
    <property type="term" value="F:transferase activity"/>
    <property type="evidence" value="ECO:0007669"/>
    <property type="project" value="UniProtKB-KW"/>
</dbReference>
<dbReference type="SUPFAM" id="SSF53448">
    <property type="entry name" value="Nucleotide-diphospho-sugar transferases"/>
    <property type="match status" value="1"/>
</dbReference>
<gene>
    <name evidence="2" type="ORF">ADIWIN_3999</name>
</gene>
<keyword evidence="2" id="KW-0808">Transferase</keyword>
<dbReference type="AlphaFoldDB" id="S7WSM4"/>
<dbReference type="STRING" id="641526.ADIWIN_3999"/>
<comment type="caution">
    <text evidence="2">The sequence shown here is derived from an EMBL/GenBank/DDBJ whole genome shotgun (WGS) entry which is preliminary data.</text>
</comment>
<dbReference type="InterPro" id="IPR029044">
    <property type="entry name" value="Nucleotide-diphossugar_trans"/>
</dbReference>
<protein>
    <submittedName>
        <fullName evidence="2">Glycosyl transferase domain protein</fullName>
    </submittedName>
</protein>
<feature type="domain" description="Glycosyltransferase 2-like" evidence="1">
    <location>
        <begin position="23"/>
        <end position="128"/>
    </location>
</feature>
<dbReference type="RefSeq" id="WP_020896257.1">
    <property type="nucleotide sequence ID" value="NZ_ATMR01000215.1"/>
</dbReference>
<dbReference type="Proteomes" id="UP000014962">
    <property type="component" value="Unassembled WGS sequence"/>
</dbReference>
<dbReference type="Pfam" id="PF00535">
    <property type="entry name" value="Glycos_transf_2"/>
    <property type="match status" value="1"/>
</dbReference>
<proteinExistence type="predicted"/>
<dbReference type="PANTHER" id="PTHR43685">
    <property type="entry name" value="GLYCOSYLTRANSFERASE"/>
    <property type="match status" value="1"/>
</dbReference>
<keyword evidence="3" id="KW-1185">Reference proteome</keyword>
<sequence length="317" mass="36995">MNFKDLMPTYKEKTPLLFKYRFTVFTPVFNCEKSIKKVHDSLLNQTYKDFEWLIINDASTDKSHDVITQIIETSPLNIHYVNNKENKHKMSCFIQSIALAQGEFLLPFDGDDECYPNTLEVFNNEYKEIPNELKPKVAAITVNCEDQYGNPIGNLFPEDPFYCNTFEAAITNKISGEKWGFTKTEVLRNINIHPYMLTFGFIPESIIWNTVARMGFLTKCVNKTLRIYHVGVEDSIMNTPMTSKSAFGIVFNGLAINNWFLGKYFYKAPIYFLKTAYITLRSSKYLDYPLKAYIKSIDSFLIKILFIIIWPFRKFMR</sequence>
<evidence type="ECO:0000313" key="2">
    <source>
        <dbReference type="EMBL" id="EPR69724.1"/>
    </source>
</evidence>
<organism evidence="2 3">
    <name type="scientific">Winogradskyella psychrotolerans RS-3</name>
    <dbReference type="NCBI Taxonomy" id="641526"/>
    <lineage>
        <taxon>Bacteria</taxon>
        <taxon>Pseudomonadati</taxon>
        <taxon>Bacteroidota</taxon>
        <taxon>Flavobacteriia</taxon>
        <taxon>Flavobacteriales</taxon>
        <taxon>Flavobacteriaceae</taxon>
        <taxon>Winogradskyella</taxon>
    </lineage>
</organism>
<dbReference type="EMBL" id="ATMR01000215">
    <property type="protein sequence ID" value="EPR69724.1"/>
    <property type="molecule type" value="Genomic_DNA"/>
</dbReference>
<reference evidence="2 3" key="1">
    <citation type="journal article" date="2013" name="Genome Announc.">
        <title>Draft Genome Sequence of Winogradskyella psychrotolerans RS-3T, Isolated from the Marine Transect of Kongsfjorden, Ny-Alesund, Svalbard, Arctic Ocean.</title>
        <authorList>
            <person name="Kumar Pinnaka A."/>
            <person name="Ara S."/>
            <person name="Singh A."/>
            <person name="Shivaji S."/>
        </authorList>
    </citation>
    <scope>NUCLEOTIDE SEQUENCE [LARGE SCALE GENOMIC DNA]</scope>
    <source>
        <strain evidence="2 3">RS-3</strain>
    </source>
</reference>
<dbReference type="eggNOG" id="COG0463">
    <property type="taxonomic scope" value="Bacteria"/>
</dbReference>
<name>S7WSM4_9FLAO</name>
<dbReference type="InterPro" id="IPR001173">
    <property type="entry name" value="Glyco_trans_2-like"/>
</dbReference>
<dbReference type="CDD" id="cd00761">
    <property type="entry name" value="Glyco_tranf_GTA_type"/>
    <property type="match status" value="1"/>
</dbReference>
<accession>S7WSM4</accession>
<dbReference type="Gene3D" id="3.90.550.10">
    <property type="entry name" value="Spore Coat Polysaccharide Biosynthesis Protein SpsA, Chain A"/>
    <property type="match status" value="1"/>
</dbReference>
<dbReference type="OrthoDB" id="9810303at2"/>
<dbReference type="InterPro" id="IPR050834">
    <property type="entry name" value="Glycosyltransf_2"/>
</dbReference>
<dbReference type="PANTHER" id="PTHR43685:SF11">
    <property type="entry name" value="GLYCOSYLTRANSFERASE TAGX-RELATED"/>
    <property type="match status" value="1"/>
</dbReference>
<evidence type="ECO:0000259" key="1">
    <source>
        <dbReference type="Pfam" id="PF00535"/>
    </source>
</evidence>
<evidence type="ECO:0000313" key="3">
    <source>
        <dbReference type="Proteomes" id="UP000014962"/>
    </source>
</evidence>